<keyword evidence="2" id="KW-0812">Transmembrane</keyword>
<feature type="compositionally biased region" description="Polar residues" evidence="1">
    <location>
        <begin position="242"/>
        <end position="255"/>
    </location>
</feature>
<organism evidence="3 4">
    <name type="scientific">Anaeramoeba flamelloides</name>
    <dbReference type="NCBI Taxonomy" id="1746091"/>
    <lineage>
        <taxon>Eukaryota</taxon>
        <taxon>Metamonada</taxon>
        <taxon>Anaeramoebidae</taxon>
        <taxon>Anaeramoeba</taxon>
    </lineage>
</organism>
<keyword evidence="2" id="KW-0472">Membrane</keyword>
<keyword evidence="2" id="KW-1133">Transmembrane helix</keyword>
<evidence type="ECO:0000256" key="2">
    <source>
        <dbReference type="SAM" id="Phobius"/>
    </source>
</evidence>
<feature type="region of interest" description="Disordered" evidence="1">
    <location>
        <begin position="212"/>
        <end position="255"/>
    </location>
</feature>
<accession>A0AAV7ZVB8</accession>
<name>A0AAV7ZVB8_9EUKA</name>
<gene>
    <name evidence="3" type="ORF">M0812_08470</name>
</gene>
<evidence type="ECO:0000256" key="1">
    <source>
        <dbReference type="SAM" id="MobiDB-lite"/>
    </source>
</evidence>
<evidence type="ECO:0000313" key="4">
    <source>
        <dbReference type="Proteomes" id="UP001146793"/>
    </source>
</evidence>
<feature type="transmembrane region" description="Helical" evidence="2">
    <location>
        <begin position="6"/>
        <end position="25"/>
    </location>
</feature>
<comment type="caution">
    <text evidence="3">The sequence shown here is derived from an EMBL/GenBank/DDBJ whole genome shotgun (WGS) entry which is preliminary data.</text>
</comment>
<dbReference type="AlphaFoldDB" id="A0AAV7ZVB8"/>
<sequence>MNQGFIVSFICGLLFVIGATIWVSVDMSFKKHITETECYVESKSYDTVTKTFSTVNCSGTPTTNYISDFYVTYSTEKETFEDVKSCSFGKECYTSDGQRVNGGSGPCTVTQCEYITRTYTECRKLSSYSKSEFYEAREIHNEYPCWYSKENNSLSTLFNPVASWLWTLFLWIPGMICVLVGSVGMYNTREFHVRSKPDDPYVIKTHKSEIKPPNPIIVPKPLTYSGSSGSSDSSSSSSSKSQNKYKTNPDFNPNYQGPLDNNINMQMDIDMGMINSMGVNNNTGMDNNIGTSNNIGMGNNTGADNNMGMNNPNLTNNLFDYNYNTAKDEKL</sequence>
<feature type="compositionally biased region" description="Low complexity" evidence="1">
    <location>
        <begin position="219"/>
        <end position="241"/>
    </location>
</feature>
<evidence type="ECO:0000313" key="3">
    <source>
        <dbReference type="EMBL" id="KAJ3445936.1"/>
    </source>
</evidence>
<dbReference type="Proteomes" id="UP001146793">
    <property type="component" value="Unassembled WGS sequence"/>
</dbReference>
<protein>
    <submittedName>
        <fullName evidence="3">Uncharacterized protein</fullName>
    </submittedName>
</protein>
<reference evidence="3" key="1">
    <citation type="submission" date="2022-08" db="EMBL/GenBank/DDBJ databases">
        <title>Novel sulphate-reducing endosymbionts in the free-living metamonad Anaeramoeba.</title>
        <authorList>
            <person name="Jerlstrom-Hultqvist J."/>
            <person name="Cepicka I."/>
            <person name="Gallot-Lavallee L."/>
            <person name="Salas-Leiva D."/>
            <person name="Curtis B.A."/>
            <person name="Zahonova K."/>
            <person name="Pipaliya S."/>
            <person name="Dacks J."/>
            <person name="Roger A.J."/>
        </authorList>
    </citation>
    <scope>NUCLEOTIDE SEQUENCE</scope>
    <source>
        <strain evidence="3">Busselton2</strain>
    </source>
</reference>
<proteinExistence type="predicted"/>
<dbReference type="EMBL" id="JANTQA010000021">
    <property type="protein sequence ID" value="KAJ3445936.1"/>
    <property type="molecule type" value="Genomic_DNA"/>
</dbReference>
<feature type="transmembrane region" description="Helical" evidence="2">
    <location>
        <begin position="164"/>
        <end position="186"/>
    </location>
</feature>